<dbReference type="Pfam" id="PF13579">
    <property type="entry name" value="Glyco_trans_4_4"/>
    <property type="match status" value="1"/>
</dbReference>
<keyword evidence="6" id="KW-1185">Reference proteome</keyword>
<evidence type="ECO:0000259" key="4">
    <source>
        <dbReference type="Pfam" id="PF13579"/>
    </source>
</evidence>
<dbReference type="PANTHER" id="PTHR46401:SF2">
    <property type="entry name" value="GLYCOSYLTRANSFERASE WBBK-RELATED"/>
    <property type="match status" value="1"/>
</dbReference>
<comment type="caution">
    <text evidence="5">The sequence shown here is derived from an EMBL/GenBank/DDBJ whole genome shotgun (WGS) entry which is preliminary data.</text>
</comment>
<keyword evidence="2 5" id="KW-0808">Transferase</keyword>
<protein>
    <submittedName>
        <fullName evidence="5">Glycosyltransferase family 4 protein</fullName>
    </submittedName>
</protein>
<gene>
    <name evidence="5" type="ORF">FMM08_09355</name>
</gene>
<dbReference type="Proteomes" id="UP000321234">
    <property type="component" value="Unassembled WGS sequence"/>
</dbReference>
<evidence type="ECO:0000256" key="1">
    <source>
        <dbReference type="ARBA" id="ARBA00022676"/>
    </source>
</evidence>
<feature type="domain" description="Glycosyltransferase subfamily 4-like N-terminal" evidence="4">
    <location>
        <begin position="93"/>
        <end position="202"/>
    </location>
</feature>
<dbReference type="OrthoDB" id="9771846at2"/>
<dbReference type="InterPro" id="IPR028098">
    <property type="entry name" value="Glyco_trans_4-like_N"/>
</dbReference>
<keyword evidence="1" id="KW-0328">Glycosyltransferase</keyword>
<dbReference type="Pfam" id="PF00534">
    <property type="entry name" value="Glycos_transf_1"/>
    <property type="match status" value="1"/>
</dbReference>
<dbReference type="GO" id="GO:0009103">
    <property type="term" value="P:lipopolysaccharide biosynthetic process"/>
    <property type="evidence" value="ECO:0007669"/>
    <property type="project" value="TreeGrafter"/>
</dbReference>
<proteinExistence type="predicted"/>
<dbReference type="AlphaFoldDB" id="A0A5C8ZE33"/>
<evidence type="ECO:0000313" key="5">
    <source>
        <dbReference type="EMBL" id="TXR56315.1"/>
    </source>
</evidence>
<organism evidence="5 6">
    <name type="scientific">Quadrisphaera setariae</name>
    <dbReference type="NCBI Taxonomy" id="2593304"/>
    <lineage>
        <taxon>Bacteria</taxon>
        <taxon>Bacillati</taxon>
        <taxon>Actinomycetota</taxon>
        <taxon>Actinomycetes</taxon>
        <taxon>Kineosporiales</taxon>
        <taxon>Kineosporiaceae</taxon>
        <taxon>Quadrisphaera</taxon>
    </lineage>
</organism>
<evidence type="ECO:0000259" key="3">
    <source>
        <dbReference type="Pfam" id="PF00534"/>
    </source>
</evidence>
<dbReference type="Gene3D" id="3.40.50.2000">
    <property type="entry name" value="Glycogen Phosphorylase B"/>
    <property type="match status" value="2"/>
</dbReference>
<dbReference type="RefSeq" id="WP_147926108.1">
    <property type="nucleotide sequence ID" value="NZ_VKAC01000005.1"/>
</dbReference>
<dbReference type="PANTHER" id="PTHR46401">
    <property type="entry name" value="GLYCOSYLTRANSFERASE WBBK-RELATED"/>
    <property type="match status" value="1"/>
</dbReference>
<dbReference type="GO" id="GO:0016757">
    <property type="term" value="F:glycosyltransferase activity"/>
    <property type="evidence" value="ECO:0007669"/>
    <property type="project" value="UniProtKB-KW"/>
</dbReference>
<evidence type="ECO:0000313" key="6">
    <source>
        <dbReference type="Proteomes" id="UP000321234"/>
    </source>
</evidence>
<dbReference type="CDD" id="cd03801">
    <property type="entry name" value="GT4_PimA-like"/>
    <property type="match status" value="1"/>
</dbReference>
<evidence type="ECO:0000256" key="2">
    <source>
        <dbReference type="ARBA" id="ARBA00022679"/>
    </source>
</evidence>
<feature type="domain" description="Glycosyl transferase family 1" evidence="3">
    <location>
        <begin position="217"/>
        <end position="367"/>
    </location>
</feature>
<accession>A0A5C8ZE33</accession>
<dbReference type="EMBL" id="VKAC01000005">
    <property type="protein sequence ID" value="TXR56315.1"/>
    <property type="molecule type" value="Genomic_DNA"/>
</dbReference>
<dbReference type="InterPro" id="IPR001296">
    <property type="entry name" value="Glyco_trans_1"/>
</dbReference>
<reference evidence="5 6" key="1">
    <citation type="submission" date="2019-07" db="EMBL/GenBank/DDBJ databases">
        <title>Quadrisphaera sp. strain DD2A genome sequencing and assembly.</title>
        <authorList>
            <person name="Kim I."/>
        </authorList>
    </citation>
    <scope>NUCLEOTIDE SEQUENCE [LARGE SCALE GENOMIC DNA]</scope>
    <source>
        <strain evidence="5 6">DD2A</strain>
    </source>
</reference>
<name>A0A5C8ZE33_9ACTN</name>
<dbReference type="SUPFAM" id="SSF53756">
    <property type="entry name" value="UDP-Glycosyltransferase/glycogen phosphorylase"/>
    <property type="match status" value="1"/>
</dbReference>
<sequence>MSHANTSSAQLSEGHTTLAVLAATSDGGHPEYVNKFLRGALDASSGRLHIEWPIQRNATPFSQLPRTTFPKQISHPGSGRQDGWLKWVTSRVNPARRHDLSYIRYLLGASARIDVVLVEELQRFTLPLVVWAAKARKRRPVITHLHNVRRHDYRGSIVDRLDIIATGYGLRSSDAVVVHGEASARLAIKTYSLHEPPVVIPHGLESRVARAYPTPAQPTVLFYGVNRRNKGLRHLIDALKQMEDPPTLVVAGQTPADMREETLALLETYPNAQWHDGFVSPDATEKLFSEATCVVLPYEGFEAQSGVLHLAIEYAVPVVVSDAGDMGETVAKHRLGRVVSLKEPGELRAGLTHVMDATINAELRQNCLSAQANLAWGNSGGKLYELVVDSLKRKVCQSA</sequence>